<dbReference type="NCBIfam" id="TIGR01733">
    <property type="entry name" value="AA-adenyl-dom"/>
    <property type="match status" value="2"/>
</dbReference>
<accession>A0A6J3M267</accession>
<evidence type="ECO:0000313" key="6">
    <source>
        <dbReference type="Proteomes" id="UP000504637"/>
    </source>
</evidence>
<dbReference type="CDD" id="cd05918">
    <property type="entry name" value="A_NRPS_SidN3_like"/>
    <property type="match status" value="2"/>
</dbReference>
<dbReference type="Gene3D" id="3.40.50.12780">
    <property type="entry name" value="N-terminal domain of ligase-like"/>
    <property type="match status" value="2"/>
</dbReference>
<evidence type="ECO:0000259" key="5">
    <source>
        <dbReference type="PROSITE" id="PS50075"/>
    </source>
</evidence>
<feature type="region of interest" description="Disordered" evidence="4">
    <location>
        <begin position="1"/>
        <end position="41"/>
    </location>
</feature>
<dbReference type="CDD" id="cd19545">
    <property type="entry name" value="FUM14_C_NRPS-like"/>
    <property type="match status" value="1"/>
</dbReference>
<keyword evidence="2" id="KW-0597">Phosphoprotein</keyword>
<dbReference type="PANTHER" id="PTHR45527:SF16">
    <property type="entry name" value="NONRIBOSOMAL PEPTIDE SYNTHASE ATNA-RELATED"/>
    <property type="match status" value="1"/>
</dbReference>
<dbReference type="OrthoDB" id="416786at2759"/>
<dbReference type="PROSITE" id="PS00455">
    <property type="entry name" value="AMP_BINDING"/>
    <property type="match status" value="1"/>
</dbReference>
<dbReference type="PROSITE" id="PS50075">
    <property type="entry name" value="CARRIER"/>
    <property type="match status" value="1"/>
</dbReference>
<dbReference type="GO" id="GO:0043041">
    <property type="term" value="P:amino acid activation for nonribosomal peptide biosynthetic process"/>
    <property type="evidence" value="ECO:0007669"/>
    <property type="project" value="TreeGrafter"/>
</dbReference>
<dbReference type="InterPro" id="IPR036736">
    <property type="entry name" value="ACP-like_sf"/>
</dbReference>
<name>A0A6J3M267_9PEZI</name>
<evidence type="ECO:0000256" key="3">
    <source>
        <dbReference type="ARBA" id="ARBA00022598"/>
    </source>
</evidence>
<organism evidence="7">
    <name type="scientific">Dissoconium aciculare CBS 342.82</name>
    <dbReference type="NCBI Taxonomy" id="1314786"/>
    <lineage>
        <taxon>Eukaryota</taxon>
        <taxon>Fungi</taxon>
        <taxon>Dikarya</taxon>
        <taxon>Ascomycota</taxon>
        <taxon>Pezizomycotina</taxon>
        <taxon>Dothideomycetes</taxon>
        <taxon>Dothideomycetidae</taxon>
        <taxon>Mycosphaerellales</taxon>
        <taxon>Dissoconiaceae</taxon>
        <taxon>Dissoconium</taxon>
    </lineage>
</organism>
<dbReference type="Pfam" id="PF00550">
    <property type="entry name" value="PP-binding"/>
    <property type="match status" value="1"/>
</dbReference>
<evidence type="ECO:0000313" key="7">
    <source>
        <dbReference type="RefSeq" id="XP_033459039.1"/>
    </source>
</evidence>
<dbReference type="SUPFAM" id="SSF52777">
    <property type="entry name" value="CoA-dependent acyltransferases"/>
    <property type="match status" value="6"/>
</dbReference>
<dbReference type="Gene3D" id="3.30.300.30">
    <property type="match status" value="2"/>
</dbReference>
<reference evidence="7" key="1">
    <citation type="submission" date="2020-01" db="EMBL/GenBank/DDBJ databases">
        <authorList>
            <consortium name="DOE Joint Genome Institute"/>
            <person name="Haridas S."/>
            <person name="Albert R."/>
            <person name="Binder M."/>
            <person name="Bloem J."/>
            <person name="Labutti K."/>
            <person name="Salamov A."/>
            <person name="Andreopoulos B."/>
            <person name="Baker S.E."/>
            <person name="Barry K."/>
            <person name="Bills G."/>
            <person name="Bluhm B.H."/>
            <person name="Cannon C."/>
            <person name="Castanera R."/>
            <person name="Culley D.E."/>
            <person name="Daum C."/>
            <person name="Ezra D."/>
            <person name="Gonzalez J.B."/>
            <person name="Henrissat B."/>
            <person name="Kuo A."/>
            <person name="Liang C."/>
            <person name="Lipzen A."/>
            <person name="Lutzoni F."/>
            <person name="Magnuson J."/>
            <person name="Mondo S."/>
            <person name="Nolan M."/>
            <person name="Ohm R."/>
            <person name="Pangilinan J."/>
            <person name="Park H.-J."/>
            <person name="Ramirez L."/>
            <person name="Alfaro M."/>
            <person name="Sun H."/>
            <person name="Tritt A."/>
            <person name="Yoshinaga Y."/>
            <person name="Zwiers L.-H."/>
            <person name="Turgeon B.G."/>
            <person name="Goodwin S.B."/>
            <person name="Spatafora J.W."/>
            <person name="Crous P.W."/>
            <person name="Grigoriev I.V."/>
        </authorList>
    </citation>
    <scope>NUCLEOTIDE SEQUENCE</scope>
    <source>
        <strain evidence="7">CBS 342.82</strain>
    </source>
</reference>
<gene>
    <name evidence="7" type="ORF">K489DRAFT_370892</name>
</gene>
<dbReference type="Pfam" id="PF00501">
    <property type="entry name" value="AMP-binding"/>
    <property type="match status" value="2"/>
</dbReference>
<dbReference type="Pfam" id="PF00668">
    <property type="entry name" value="Condensation"/>
    <property type="match status" value="3"/>
</dbReference>
<dbReference type="InterPro" id="IPR009081">
    <property type="entry name" value="PP-bd_ACP"/>
</dbReference>
<dbReference type="InterPro" id="IPR023213">
    <property type="entry name" value="CAT-like_dom_sf"/>
</dbReference>
<keyword evidence="6" id="KW-1185">Reference proteome</keyword>
<dbReference type="InterPro" id="IPR042099">
    <property type="entry name" value="ANL_N_sf"/>
</dbReference>
<dbReference type="GO" id="GO:0031177">
    <property type="term" value="F:phosphopantetheine binding"/>
    <property type="evidence" value="ECO:0007669"/>
    <property type="project" value="TreeGrafter"/>
</dbReference>
<reference evidence="7" key="2">
    <citation type="submission" date="2020-04" db="EMBL/GenBank/DDBJ databases">
        <authorList>
            <consortium name="NCBI Genome Project"/>
        </authorList>
    </citation>
    <scope>NUCLEOTIDE SEQUENCE</scope>
    <source>
        <strain evidence="7">CBS 342.82</strain>
    </source>
</reference>
<keyword evidence="1" id="KW-0596">Phosphopantetheine</keyword>
<evidence type="ECO:0000256" key="1">
    <source>
        <dbReference type="ARBA" id="ARBA00022450"/>
    </source>
</evidence>
<dbReference type="Gene3D" id="3.30.559.10">
    <property type="entry name" value="Chloramphenicol acetyltransferase-like domain"/>
    <property type="match status" value="3"/>
</dbReference>
<evidence type="ECO:0000256" key="2">
    <source>
        <dbReference type="ARBA" id="ARBA00022553"/>
    </source>
</evidence>
<sequence>MVGITNWTPREVVALSPPGNGRQDTPSPTGTNHSSPASGLASRNDSVIFVEKSIPTLSLSADRIEDANSTWMPLCDMIAAVDPARPAIRSPELNLSYGELMRIVDRLAQRIQTALRPPYENQIIPICFEESPWAIISMLSIHRAGAAFVTLDKHSPTANIENVLKMTEATLVIASRTIAKKRAESLKHQKVIFAAEVDSDFAQAERPLLPASTDRLAYCLTTSGSTGLPKGVLIRQEAMAHSITAHSHFFGITPDSKVLQLTSLVFDPCLTEIYGCLLNGACLYIPKSETRFEGLDLYVSSMGINWAFLTPSFALSLDASRFPSLATLVLGGEAVTQECAERWVPQRRVINGYGPTECCCFCYGREIPTDCNSPSTIGRPIGCEGFLVDPEDHSKLVPAGSEGELVIRGSILADGYLGDPTRTAAAFVQFLVRGTEESDKNGQIMYKTGDICRLNPNGDMEYIGRKDSQVKLRGQRIELKEIEMYLQRLDQSRVFVVDVIESPIGGSILTAFYTAGRLAEGKRNPVVLADESRSETVSRWRDSLGAVLARYKIPNLYLYLERIPLSLSGKVDRKALRHLGQTWQAQQRSSPTSSVVAKPRSKNAEIITNAWSRASGVTVENIDPESSVLTFSDSITGLRALSYLRTSGFSLSFQDVLRARSIHELAELVGPAKKPAAASDSPNSGAFGDNNFATTALLQQASKSCNIDLSQIEDVYPCTTLQASLVALSSARENAFVATYHFRLPKGVIPDLLRHAWKTVIAANPILRTRIFVDDSHKAWQAIVAADVDSILDYTHEMPIGAYGQALHHVSLDTNEDVLKLRWDVHHSIYDGGCLWDICRDVSILYTNQTTPAPGRPPFSAFVNYLAGRDYDTAKSFWQTSLGGFQGSAYPPLPHQGYEVDVKNQFHFAGRRVRSRVPGITDSSLMRAACGLSLRAFHDANDDVVFGVTIDGRHHALQGIEHIFGPTLSTIPFRVQLDSSRTTTVERLLSDVQNMSISLLEHGHVGVADIRSFEPKSPALVAATSFQTLFVVQRPGAHDVPLYGEPILLSQETLAHSTENIDAYPLTVEVTLENEDTWSAVAHFDNKVISEELVESFMRHFSHMLVTLGEADPLAPCAQLPNVPLSDLNLLRKWNELASVASINSTLHDKIDEVAIHLCDKPAVVSGAETLTYAQLMDMTDRLATWLLQNGCGCGDLVVLGFEKTIWSVVGMISAMKAGAGFVPLDMGHPPARHAEIIAQTQPSIILTSRRYAHDWPDNRAAVVDATSIAQLCVGLATKRNIVDPRDAAYVLFTSGSTGRPKGVVIQHSAILTSLYGLNRYLQVDETTRGALFASYAFDASIFEIFMTLLVGGTVCVLGDEERLDGFAAACSRMNVNFSLLTPTFLRTLLPADVPTLKKLCTGGEAIDEGLIKVWKNSLQLYNCYGPTETSIIATMYPYSEGEYNIRTIGRPTSGPAWIVRPDDHTQLVPLGVAGELVVGGSLARGYLNDSVKTNAAFVDSSGTTLLMTTSSRTGRIYKTGDLCQMSRTGEINYLGRIDTQVKIRGQRLEIGEIETLLRHESVGSAIVVYPRCGPLEKRLVACFTFSSHGERNSHQLNVVHKSRHEAARQVISECRATIQKNLPTFMIPTAWAPIDQLPVQASHKTDRKAVTTWVENLSQESADVIDTIAHDDSEDIAEYQAPATEVELMLQQIWCRALNLSAEKVPVDRGFYSLQGADSIVAMQIVSLARQRRLKITVRDLLVHSTISRLGKNVTFGDTIAAAPTPRNIHRPFPLSPVQMWYASMAPTEKHYFNQSFLLHLQKPESADALRNALNLVIQRHEMLRARALRNPDGTWSQIILKDNSSFSFQHHSHAKDWNELLSIIGEAEASLDLINGPIFRADMIEIDSEEYLFLVVHHFFIDLVSWRIVLRDLEEILAGQNPLHSDSHSFQEWCSSQEMLLRVGKSASSTMERPVNNPFDHRAFWGLTSKDNSYASATRHAFSLDMQTSQKLLAMSKGIDRPSITDVFLASIGLTFHSHFPERPAPTVFCEGHGRQAHHHNLDISDTVGWFTTLYPIPLQASEGQDLHSLTSHVHALRQAQAYDAERWFAAKQFSSSPLDGVNIPEILFNFTGSFQSLESSDSLFRKIILEEGDLLDMSPNMPRFALFDISVDVVDGCLSIAVIHNKQMARQDAIQTCFVDLRQRLTAYAAEDLLTPAFMLPSLTPEATRAMLGSVKGSIEDVSKVSSIQKIMLGAQTMNNEVYIPRLVLEMTRSDVAEETIASAWQHIIERYPSLRTVFRSCNDELYQIVTSTASSTISVASGNEIWTAQRALETQCLDLSQQELPHRLRVFPRSDGRSLLLLEMSHAIVDAATMGNILDDLSTAMQGVLQASDTEIPYTLYARGQSARPSIEARQYWGKLLQSSPPTVIGKADLRDSDFVQIRKIDLKAFTTTSFASHGTNVPAVARLAWATALGDHLNRPDILFKAVVSTRSQQRTDNQKACGPCITFLPCRIILDRTQALHAQTFEHQVEFLSSLDHQAAALEIECPEADTIINIRTEAPEASSHARMFNLVDARDPFHFSIVVEIDLKLNGAVEAQFTYWRNRVDESMIAELDAAFVRAMHAISDDLKSSRVLS</sequence>
<proteinExistence type="predicted"/>
<protein>
    <submittedName>
        <fullName evidence="7">Acetyl-CoA synthetase-like protein</fullName>
    </submittedName>
</protein>
<dbReference type="RefSeq" id="XP_033459039.1">
    <property type="nucleotide sequence ID" value="XM_033603194.1"/>
</dbReference>
<dbReference type="GO" id="GO:0044550">
    <property type="term" value="P:secondary metabolite biosynthetic process"/>
    <property type="evidence" value="ECO:0007669"/>
    <property type="project" value="TreeGrafter"/>
</dbReference>
<dbReference type="Proteomes" id="UP000504637">
    <property type="component" value="Unplaced"/>
</dbReference>
<dbReference type="InterPro" id="IPR045851">
    <property type="entry name" value="AMP-bd_C_sf"/>
</dbReference>
<dbReference type="InterPro" id="IPR001242">
    <property type="entry name" value="Condensation_dom"/>
</dbReference>
<dbReference type="PANTHER" id="PTHR45527">
    <property type="entry name" value="NONRIBOSOMAL PEPTIDE SYNTHETASE"/>
    <property type="match status" value="1"/>
</dbReference>
<dbReference type="InterPro" id="IPR000873">
    <property type="entry name" value="AMP-dep_synth/lig_dom"/>
</dbReference>
<dbReference type="InterPro" id="IPR010071">
    <property type="entry name" value="AA_adenyl_dom"/>
</dbReference>
<dbReference type="SUPFAM" id="SSF47336">
    <property type="entry name" value="ACP-like"/>
    <property type="match status" value="1"/>
</dbReference>
<dbReference type="GO" id="GO:0005737">
    <property type="term" value="C:cytoplasm"/>
    <property type="evidence" value="ECO:0007669"/>
    <property type="project" value="TreeGrafter"/>
</dbReference>
<dbReference type="InterPro" id="IPR020845">
    <property type="entry name" value="AMP-binding_CS"/>
</dbReference>
<reference evidence="7" key="3">
    <citation type="submission" date="2025-08" db="UniProtKB">
        <authorList>
            <consortium name="RefSeq"/>
        </authorList>
    </citation>
    <scope>IDENTIFICATION</scope>
    <source>
        <strain evidence="7">CBS 342.82</strain>
    </source>
</reference>
<dbReference type="Gene3D" id="3.30.559.30">
    <property type="entry name" value="Nonribosomal peptide synthetase, condensation domain"/>
    <property type="match status" value="3"/>
</dbReference>
<dbReference type="GeneID" id="54360994"/>
<feature type="domain" description="Carrier" evidence="5">
    <location>
        <begin position="1682"/>
        <end position="1768"/>
    </location>
</feature>
<feature type="compositionally biased region" description="Polar residues" evidence="4">
    <location>
        <begin position="22"/>
        <end position="41"/>
    </location>
</feature>
<dbReference type="Gene3D" id="1.10.1200.10">
    <property type="entry name" value="ACP-like"/>
    <property type="match status" value="1"/>
</dbReference>
<dbReference type="FunFam" id="3.30.300.30:FF:000015">
    <property type="entry name" value="Nonribosomal peptide synthase SidD"/>
    <property type="match status" value="2"/>
</dbReference>
<dbReference type="GO" id="GO:0016874">
    <property type="term" value="F:ligase activity"/>
    <property type="evidence" value="ECO:0007669"/>
    <property type="project" value="UniProtKB-KW"/>
</dbReference>
<dbReference type="SUPFAM" id="SSF56801">
    <property type="entry name" value="Acetyl-CoA synthetase-like"/>
    <property type="match status" value="2"/>
</dbReference>
<keyword evidence="3" id="KW-0436">Ligase</keyword>
<evidence type="ECO:0000256" key="4">
    <source>
        <dbReference type="SAM" id="MobiDB-lite"/>
    </source>
</evidence>